<evidence type="ECO:0000256" key="3">
    <source>
        <dbReference type="ARBA" id="ARBA00023002"/>
    </source>
</evidence>
<feature type="domain" description="Ketopantoate reductase N-terminal" evidence="4">
    <location>
        <begin position="3"/>
        <end position="156"/>
    </location>
</feature>
<dbReference type="InterPro" id="IPR013332">
    <property type="entry name" value="KPR_N"/>
</dbReference>
<dbReference type="Pfam" id="PF08546">
    <property type="entry name" value="ApbA_C"/>
    <property type="match status" value="1"/>
</dbReference>
<dbReference type="PANTHER" id="PTHR21708:SF26">
    <property type="entry name" value="2-DEHYDROPANTOATE 2-REDUCTASE"/>
    <property type="match status" value="1"/>
</dbReference>
<dbReference type="InterPro" id="IPR013328">
    <property type="entry name" value="6PGD_dom2"/>
</dbReference>
<dbReference type="SUPFAM" id="SSF48179">
    <property type="entry name" value="6-phosphogluconate dehydrogenase C-terminal domain-like"/>
    <property type="match status" value="1"/>
</dbReference>
<dbReference type="InterPro" id="IPR008927">
    <property type="entry name" value="6-PGluconate_DH-like_C_sf"/>
</dbReference>
<organism evidence="6">
    <name type="scientific">Herbiconiux sp. A18JL235</name>
    <dbReference type="NCBI Taxonomy" id="3152363"/>
    <lineage>
        <taxon>Bacteria</taxon>
        <taxon>Bacillati</taxon>
        <taxon>Actinomycetota</taxon>
        <taxon>Actinomycetes</taxon>
        <taxon>Micrococcales</taxon>
        <taxon>Microbacteriaceae</taxon>
        <taxon>Herbiconiux</taxon>
    </lineage>
</organism>
<dbReference type="Pfam" id="PF02558">
    <property type="entry name" value="ApbA"/>
    <property type="match status" value="1"/>
</dbReference>
<reference evidence="6" key="1">
    <citation type="submission" date="2024-05" db="EMBL/GenBank/DDBJ databases">
        <title>Herbiconiux sp. A18JL235.</title>
        <authorList>
            <person name="Zhang G."/>
        </authorList>
    </citation>
    <scope>NUCLEOTIDE SEQUENCE</scope>
    <source>
        <strain evidence="6">A18JL235</strain>
    </source>
</reference>
<name>A0AB39BDE6_9MICO</name>
<dbReference type="InterPro" id="IPR013752">
    <property type="entry name" value="KPA_reductase"/>
</dbReference>
<evidence type="ECO:0000256" key="1">
    <source>
        <dbReference type="ARBA" id="ARBA00007870"/>
    </source>
</evidence>
<accession>A0AB39BDE6</accession>
<dbReference type="Gene3D" id="3.40.50.720">
    <property type="entry name" value="NAD(P)-binding Rossmann-like Domain"/>
    <property type="match status" value="1"/>
</dbReference>
<dbReference type="SUPFAM" id="SSF51735">
    <property type="entry name" value="NAD(P)-binding Rossmann-fold domains"/>
    <property type="match status" value="1"/>
</dbReference>
<dbReference type="GO" id="GO:0005737">
    <property type="term" value="C:cytoplasm"/>
    <property type="evidence" value="ECO:0007669"/>
    <property type="project" value="TreeGrafter"/>
</dbReference>
<dbReference type="GO" id="GO:0008677">
    <property type="term" value="F:2-dehydropantoate 2-reductase activity"/>
    <property type="evidence" value="ECO:0007669"/>
    <property type="project" value="InterPro"/>
</dbReference>
<dbReference type="InterPro" id="IPR036291">
    <property type="entry name" value="NAD(P)-bd_dom_sf"/>
</dbReference>
<dbReference type="InterPro" id="IPR003710">
    <property type="entry name" value="ApbA"/>
</dbReference>
<evidence type="ECO:0000259" key="4">
    <source>
        <dbReference type="Pfam" id="PF02558"/>
    </source>
</evidence>
<dbReference type="RefSeq" id="WP_368496683.1">
    <property type="nucleotide sequence ID" value="NZ_CP162511.1"/>
</dbReference>
<keyword evidence="2" id="KW-0521">NADP</keyword>
<dbReference type="Gene3D" id="1.10.1040.10">
    <property type="entry name" value="N-(1-d-carboxylethyl)-l-norvaline Dehydrogenase, domain 2"/>
    <property type="match status" value="1"/>
</dbReference>
<evidence type="ECO:0000313" key="6">
    <source>
        <dbReference type="EMBL" id="XDI04278.1"/>
    </source>
</evidence>
<feature type="domain" description="Ketopantoate reductase C-terminal" evidence="5">
    <location>
        <begin position="194"/>
        <end position="336"/>
    </location>
</feature>
<dbReference type="AlphaFoldDB" id="A0AB39BDE6"/>
<dbReference type="InterPro" id="IPR051402">
    <property type="entry name" value="KPR-Related"/>
</dbReference>
<evidence type="ECO:0000259" key="5">
    <source>
        <dbReference type="Pfam" id="PF08546"/>
    </source>
</evidence>
<dbReference type="EMBL" id="CP162511">
    <property type="protein sequence ID" value="XDI04278.1"/>
    <property type="molecule type" value="Genomic_DNA"/>
</dbReference>
<sequence>MKIAVIGAGAVGGAIAAVADRAGHDLVVTARGEHLATMQRDGLRLSGAWGEHLARPRAAETLLDLPDVANGEWRPELVLLAVKAQDARSALAANAPVLDGVPLVVVQNGLGGAEAASAQLPSTPVVGALALFAASYLDPGRVSITASGSTYLGRIPRIPSPAEAAHTTPPDDAAALRIAVEALSPVMPLETTDDFAGAQWTKLLVNHVNALPAITGLSVQQTIADRRLRAVLLASMKETIGIARAKGVRFAPVQGLDDRLLRFVQRAPRILAQLVPRAMARRMGATPNPGSTLQSIRRGQLTEIDHLNGAVVAAAADLGLPAPVNATLVSLVHAVERDHRFRTPAEVAAALPARR</sequence>
<proteinExistence type="inferred from homology"/>
<dbReference type="NCBIfam" id="TIGR00745">
    <property type="entry name" value="apbA_panE"/>
    <property type="match status" value="1"/>
</dbReference>
<protein>
    <submittedName>
        <fullName evidence="6">Ketopantoate reductase family protein</fullName>
    </submittedName>
</protein>
<dbReference type="GO" id="GO:0015940">
    <property type="term" value="P:pantothenate biosynthetic process"/>
    <property type="evidence" value="ECO:0007669"/>
    <property type="project" value="InterPro"/>
</dbReference>
<evidence type="ECO:0000256" key="2">
    <source>
        <dbReference type="ARBA" id="ARBA00022857"/>
    </source>
</evidence>
<keyword evidence="3" id="KW-0560">Oxidoreductase</keyword>
<dbReference type="PANTHER" id="PTHR21708">
    <property type="entry name" value="PROBABLE 2-DEHYDROPANTOATE 2-REDUCTASE"/>
    <property type="match status" value="1"/>
</dbReference>
<comment type="similarity">
    <text evidence="1">Belongs to the ketopantoate reductase family.</text>
</comment>
<gene>
    <name evidence="6" type="ORF">ABFY20_13120</name>
</gene>